<dbReference type="Proteomes" id="UP000253319">
    <property type="component" value="Unassembled WGS sequence"/>
</dbReference>
<dbReference type="GO" id="GO:0000156">
    <property type="term" value="F:phosphorelay response regulator activity"/>
    <property type="evidence" value="ECO:0007669"/>
    <property type="project" value="InterPro"/>
</dbReference>
<dbReference type="Gene3D" id="2.40.50.1020">
    <property type="entry name" value="LytTr DNA-binding domain"/>
    <property type="match status" value="1"/>
</dbReference>
<reference evidence="2 3" key="1">
    <citation type="submission" date="2018-06" db="EMBL/GenBank/DDBJ databases">
        <title>Flavobacterium tibetense sp. nov., isolated from a wetland YonghuCo on Tibetan Plateau.</title>
        <authorList>
            <person name="Xing P."/>
            <person name="Phurbu D."/>
            <person name="Lu H."/>
        </authorList>
    </citation>
    <scope>NUCLEOTIDE SEQUENCE [LARGE SCALE GENOMIC DNA]</scope>
    <source>
        <strain evidence="2 3">YH5</strain>
    </source>
</reference>
<evidence type="ECO:0000313" key="3">
    <source>
        <dbReference type="Proteomes" id="UP000253319"/>
    </source>
</evidence>
<gene>
    <name evidence="2" type="ORF">DPN68_10850</name>
</gene>
<keyword evidence="2" id="KW-0238">DNA-binding</keyword>
<accession>A0A365NZJ7</accession>
<evidence type="ECO:0000259" key="1">
    <source>
        <dbReference type="PROSITE" id="PS50930"/>
    </source>
</evidence>
<sequence>MQYSYVFIQGETSLPNLNNYLNVYDDLLCIGNYDNYEEALNKILERKPNLVFFQVSNKIPLSFISELLEYVDKLPYFIVLSENTDLAYSCIKKGVADYLTTPLSEIEIRKSYLKFKKKNASLEKKIICIKSNGDYNFIEVNTIVYLKADNNTTDFYLKNGKIITAFKTLKCFEESLPFYFFRIHNSFIVNSNYVSRINLGKSKCYLSNNEIIVSFSRTYKENIETIISKIAN</sequence>
<dbReference type="AlphaFoldDB" id="A0A365NZJ7"/>
<dbReference type="EMBL" id="QLST01000014">
    <property type="protein sequence ID" value="RBA27685.1"/>
    <property type="molecule type" value="Genomic_DNA"/>
</dbReference>
<dbReference type="SMART" id="SM00850">
    <property type="entry name" value="LytTR"/>
    <property type="match status" value="1"/>
</dbReference>
<dbReference type="Gene3D" id="3.40.50.2300">
    <property type="match status" value="1"/>
</dbReference>
<dbReference type="GO" id="GO:0003677">
    <property type="term" value="F:DNA binding"/>
    <property type="evidence" value="ECO:0007669"/>
    <property type="project" value="UniProtKB-KW"/>
</dbReference>
<dbReference type="SUPFAM" id="SSF52172">
    <property type="entry name" value="CheY-like"/>
    <property type="match status" value="1"/>
</dbReference>
<dbReference type="Pfam" id="PF04397">
    <property type="entry name" value="LytTR"/>
    <property type="match status" value="1"/>
</dbReference>
<dbReference type="InterPro" id="IPR011006">
    <property type="entry name" value="CheY-like_superfamily"/>
</dbReference>
<evidence type="ECO:0000313" key="2">
    <source>
        <dbReference type="EMBL" id="RBA27685.1"/>
    </source>
</evidence>
<dbReference type="PANTHER" id="PTHR37299">
    <property type="entry name" value="TRANSCRIPTIONAL REGULATOR-RELATED"/>
    <property type="match status" value="1"/>
</dbReference>
<proteinExistence type="predicted"/>
<comment type="caution">
    <text evidence="2">The sequence shown here is derived from an EMBL/GenBank/DDBJ whole genome shotgun (WGS) entry which is preliminary data.</text>
</comment>
<dbReference type="RefSeq" id="WP_113989674.1">
    <property type="nucleotide sequence ID" value="NZ_QLST01000014.1"/>
</dbReference>
<feature type="domain" description="HTH LytTR-type" evidence="1">
    <location>
        <begin position="127"/>
        <end position="229"/>
    </location>
</feature>
<keyword evidence="3" id="KW-1185">Reference proteome</keyword>
<dbReference type="InterPro" id="IPR007492">
    <property type="entry name" value="LytTR_DNA-bd_dom"/>
</dbReference>
<organism evidence="2 3">
    <name type="scientific">Flavobacterium tibetense</name>
    <dbReference type="NCBI Taxonomy" id="2233533"/>
    <lineage>
        <taxon>Bacteria</taxon>
        <taxon>Pseudomonadati</taxon>
        <taxon>Bacteroidota</taxon>
        <taxon>Flavobacteriia</taxon>
        <taxon>Flavobacteriales</taxon>
        <taxon>Flavobacteriaceae</taxon>
        <taxon>Flavobacterium</taxon>
    </lineage>
</organism>
<protein>
    <submittedName>
        <fullName evidence="2">DNA-binding response regulator</fullName>
    </submittedName>
</protein>
<dbReference type="PROSITE" id="PS50930">
    <property type="entry name" value="HTH_LYTTR"/>
    <property type="match status" value="1"/>
</dbReference>
<dbReference type="PANTHER" id="PTHR37299:SF1">
    <property type="entry name" value="STAGE 0 SPORULATION PROTEIN A HOMOLOG"/>
    <property type="match status" value="1"/>
</dbReference>
<dbReference type="InterPro" id="IPR046947">
    <property type="entry name" value="LytR-like"/>
</dbReference>
<dbReference type="OrthoDB" id="2168082at2"/>
<name>A0A365NZJ7_9FLAO</name>